<feature type="signal peptide" evidence="2">
    <location>
        <begin position="1"/>
        <end position="17"/>
    </location>
</feature>
<accession>A0AAD5WSI6</accession>
<feature type="compositionally biased region" description="Basic and acidic residues" evidence="1">
    <location>
        <begin position="424"/>
        <end position="435"/>
    </location>
</feature>
<feature type="compositionally biased region" description="Low complexity" evidence="1">
    <location>
        <begin position="265"/>
        <end position="282"/>
    </location>
</feature>
<feature type="compositionally biased region" description="Basic and acidic residues" evidence="1">
    <location>
        <begin position="508"/>
        <end position="524"/>
    </location>
</feature>
<evidence type="ECO:0000256" key="1">
    <source>
        <dbReference type="SAM" id="MobiDB-lite"/>
    </source>
</evidence>
<feature type="compositionally biased region" description="Basic and acidic residues" evidence="1">
    <location>
        <begin position="699"/>
        <end position="715"/>
    </location>
</feature>
<dbReference type="Proteomes" id="UP001201980">
    <property type="component" value="Unassembled WGS sequence"/>
</dbReference>
<feature type="compositionally biased region" description="Basic and acidic residues" evidence="1">
    <location>
        <begin position="779"/>
        <end position="789"/>
    </location>
</feature>
<reference evidence="3" key="1">
    <citation type="submission" date="2022-07" db="EMBL/GenBank/DDBJ databases">
        <title>Draft genome sequence of Zalerion maritima ATCC 34329, a (micro)plastics degrading marine fungus.</title>
        <authorList>
            <person name="Paco A."/>
            <person name="Goncalves M.F.M."/>
            <person name="Rocha-Santos T.A.P."/>
            <person name="Alves A."/>
        </authorList>
    </citation>
    <scope>NUCLEOTIDE SEQUENCE</scope>
    <source>
        <strain evidence="3">ATCC 34329</strain>
    </source>
</reference>
<feature type="compositionally biased region" description="Basic and acidic residues" evidence="1">
    <location>
        <begin position="443"/>
        <end position="452"/>
    </location>
</feature>
<feature type="compositionally biased region" description="Polar residues" evidence="1">
    <location>
        <begin position="381"/>
        <end position="400"/>
    </location>
</feature>
<gene>
    <name evidence="3" type="ORF">MKZ38_010409</name>
</gene>
<name>A0AAD5WSI6_9PEZI</name>
<sequence>MLIHLSFVAAILPKTLKMFLNPTTVLENCRDCISGVSSDPAVRNACIIRYHQEYFTGDQFLAVAVNIHVPKGGPHKDVFFHCATNVDGNMEHWMNWAQLRDPPESKNTNPFPGHRVGYRRSQHFQTACSHTCQEKAAEAARKRKHSCGEGIYALLRVGADIDGFTREVKMPYPVQPNSRFAPRDVRFVIELLVKGKDLGEGIKQQVIREYDFTTHVFCTEGWCTCVTDFTHQRDNKSYPEEFTDEHDIPYPRSPLNQKLSTVDTASYYAPSSPPSMESDSTSQESGSMISRNVENTAGRYVSRKFLGSVHEIMGGDSQASRGGVPTSSPLFTTGKDTRRMGEVQMGPAERGDRLRSDTQYPGLHSLGDINDCPPKYKASIDSLQGDQNGTEFFHSSSNPGPTAGPVFSDEINSQDDLDGLDGLFPKDRGDIHPDPVDQAGIESPHRKAELNPRARPSSSPEKTPSPPCAPRRRVQRLVISIPRLSSPTSPSSSPPRFLARDHHHHHHENNEQQHNVERKITNGEARRIYDQLGFMEEEEQARVERLEAHNSDQHGIPLPPGAKILEDVDYVQSPEPLSPAYGTPDGGGERSGSDASFEELVFPPTRAPETRVELSWREKLAAGRDDVDPSRFGPSWDEDLPPPKQGARGHGDQENRRSRPTSRILGTTGADAKLFPGLERDSPLLDLPPPPGHESAWQMERDGVHWGAKQSRESASKSSVVGDRHGERTYAEQEEEEDIAATARMAHETLGMLDQAIKDIRLSHKVDGVHDEEEWAKKVSEYSDHRDSKAPCSRRRGKQLARLGDDMEDVNLDY</sequence>
<feature type="region of interest" description="Disordered" evidence="1">
    <location>
        <begin position="543"/>
        <end position="737"/>
    </location>
</feature>
<feature type="region of interest" description="Disordered" evidence="1">
    <location>
        <begin position="265"/>
        <end position="288"/>
    </location>
</feature>
<keyword evidence="2" id="KW-0732">Signal</keyword>
<feature type="compositionally biased region" description="Low complexity" evidence="1">
    <location>
        <begin position="480"/>
        <end position="495"/>
    </location>
</feature>
<comment type="caution">
    <text evidence="3">The sequence shown here is derived from an EMBL/GenBank/DDBJ whole genome shotgun (WGS) entry which is preliminary data.</text>
</comment>
<evidence type="ECO:0000313" key="3">
    <source>
        <dbReference type="EMBL" id="KAJ2903145.1"/>
    </source>
</evidence>
<evidence type="ECO:0000256" key="2">
    <source>
        <dbReference type="SAM" id="SignalP"/>
    </source>
</evidence>
<feature type="compositionally biased region" description="Basic and acidic residues" evidence="1">
    <location>
        <begin position="722"/>
        <end position="731"/>
    </location>
</feature>
<feature type="chain" id="PRO_5042060907" evidence="2">
    <location>
        <begin position="18"/>
        <end position="814"/>
    </location>
</feature>
<keyword evidence="4" id="KW-1185">Reference proteome</keyword>
<feature type="compositionally biased region" description="Basic and acidic residues" evidence="1">
    <location>
        <begin position="608"/>
        <end position="629"/>
    </location>
</feature>
<dbReference type="AlphaFoldDB" id="A0AAD5WSI6"/>
<evidence type="ECO:0000313" key="4">
    <source>
        <dbReference type="Proteomes" id="UP001201980"/>
    </source>
</evidence>
<dbReference type="EMBL" id="JAKWBI020000090">
    <property type="protein sequence ID" value="KAJ2903145.1"/>
    <property type="molecule type" value="Genomic_DNA"/>
</dbReference>
<protein>
    <submittedName>
        <fullName evidence="3">Uncharacterized protein</fullName>
    </submittedName>
</protein>
<feature type="compositionally biased region" description="Basic and acidic residues" evidence="1">
    <location>
        <begin position="543"/>
        <end position="552"/>
    </location>
</feature>
<feature type="compositionally biased region" description="Polar residues" evidence="1">
    <location>
        <begin position="317"/>
        <end position="331"/>
    </location>
</feature>
<feature type="region of interest" description="Disordered" evidence="1">
    <location>
        <begin position="313"/>
        <end position="524"/>
    </location>
</feature>
<feature type="region of interest" description="Disordered" evidence="1">
    <location>
        <begin position="779"/>
        <end position="798"/>
    </location>
</feature>
<proteinExistence type="predicted"/>
<organism evidence="3 4">
    <name type="scientific">Zalerion maritima</name>
    <dbReference type="NCBI Taxonomy" id="339359"/>
    <lineage>
        <taxon>Eukaryota</taxon>
        <taxon>Fungi</taxon>
        <taxon>Dikarya</taxon>
        <taxon>Ascomycota</taxon>
        <taxon>Pezizomycotina</taxon>
        <taxon>Sordariomycetes</taxon>
        <taxon>Lulworthiomycetidae</taxon>
        <taxon>Lulworthiales</taxon>
        <taxon>Lulworthiaceae</taxon>
        <taxon>Zalerion</taxon>
    </lineage>
</organism>